<proteinExistence type="inferred from homology"/>
<evidence type="ECO:0000256" key="6">
    <source>
        <dbReference type="ARBA" id="ARBA00023014"/>
    </source>
</evidence>
<dbReference type="AlphaFoldDB" id="A0A2H5Y940"/>
<dbReference type="PANTHER" id="PTHR33693">
    <property type="entry name" value="TYPE-5 URACIL-DNA GLYCOSYLASE"/>
    <property type="match status" value="1"/>
</dbReference>
<dbReference type="GO" id="GO:0004844">
    <property type="term" value="F:uracil DNA N-glycosylase activity"/>
    <property type="evidence" value="ECO:0007669"/>
    <property type="project" value="InterPro"/>
</dbReference>
<dbReference type="InterPro" id="IPR044147">
    <property type="entry name" value="UdgB-like"/>
</dbReference>
<sequence>MGESLDQIARDVIQCRRCPRLVAYREAIARTKRRQFQDWDYWGRPVPGFGDPQARVLVVGLAPAAHGANRTGRMFTGDGSGDFLIAALYRAGFANQPTSTHREDGLVLRDVYLTAVVRCAPPDNRPSREEQANCRPYLIRELQVLPRIQVVVTLGQIATEGFLTALRALGYHGPRPIFRHGGFYPLGPGWPTLITSYHPSRQNTQTGRLTPEMFDEIWALARRVLQG</sequence>
<keyword evidence="7" id="KW-0234">DNA repair</keyword>
<keyword evidence="5" id="KW-0408">Iron</keyword>
<keyword evidence="4" id="KW-0378">Hydrolase</keyword>
<reference evidence="12" key="1">
    <citation type="submission" date="2017-09" db="EMBL/GenBank/DDBJ databases">
        <title>Metaegenomics of thermophilic ammonia-oxidizing enrichment culture.</title>
        <authorList>
            <person name="Kato S."/>
            <person name="Suzuki K."/>
        </authorList>
    </citation>
    <scope>NUCLEOTIDE SEQUENCE [LARGE SCALE GENOMIC DNA]</scope>
</reference>
<feature type="domain" description="Uracil-DNA glycosylase-like" evidence="10">
    <location>
        <begin position="47"/>
        <end position="218"/>
    </location>
</feature>
<dbReference type="SMART" id="SM00987">
    <property type="entry name" value="UreE_C"/>
    <property type="match status" value="1"/>
</dbReference>
<dbReference type="Proteomes" id="UP000236642">
    <property type="component" value="Unassembled WGS sequence"/>
</dbReference>
<keyword evidence="3" id="KW-0227">DNA damage</keyword>
<evidence type="ECO:0000256" key="5">
    <source>
        <dbReference type="ARBA" id="ARBA00023004"/>
    </source>
</evidence>
<dbReference type="GO" id="GO:0006284">
    <property type="term" value="P:base-excision repair"/>
    <property type="evidence" value="ECO:0007669"/>
    <property type="project" value="InterPro"/>
</dbReference>
<dbReference type="Pfam" id="PF03167">
    <property type="entry name" value="UDG"/>
    <property type="match status" value="1"/>
</dbReference>
<evidence type="ECO:0000313" key="11">
    <source>
        <dbReference type="EMBL" id="GBD09966.1"/>
    </source>
</evidence>
<dbReference type="InterPro" id="IPR036895">
    <property type="entry name" value="Uracil-DNA_glycosylase-like_sf"/>
</dbReference>
<accession>A0A2H5Y940</accession>
<evidence type="ECO:0000256" key="1">
    <source>
        <dbReference type="ARBA" id="ARBA00022485"/>
    </source>
</evidence>
<dbReference type="PANTHER" id="PTHR33693:SF3">
    <property type="entry name" value="TYPE-5 URACIL-DNA GLYCOSYLASE"/>
    <property type="match status" value="1"/>
</dbReference>
<evidence type="ECO:0000313" key="12">
    <source>
        <dbReference type="Proteomes" id="UP000236642"/>
    </source>
</evidence>
<dbReference type="GO" id="GO:0051539">
    <property type="term" value="F:4 iron, 4 sulfur cluster binding"/>
    <property type="evidence" value="ECO:0007669"/>
    <property type="project" value="UniProtKB-KW"/>
</dbReference>
<dbReference type="InterPro" id="IPR005122">
    <property type="entry name" value="Uracil-DNA_glycosylase-like"/>
</dbReference>
<dbReference type="GO" id="GO:0046872">
    <property type="term" value="F:metal ion binding"/>
    <property type="evidence" value="ECO:0007669"/>
    <property type="project" value="UniProtKB-KW"/>
</dbReference>
<evidence type="ECO:0000256" key="3">
    <source>
        <dbReference type="ARBA" id="ARBA00022763"/>
    </source>
</evidence>
<dbReference type="CDD" id="cd10031">
    <property type="entry name" value="UDG-F5_TTUDGB_like"/>
    <property type="match status" value="1"/>
</dbReference>
<keyword evidence="2" id="KW-0479">Metal-binding</keyword>
<keyword evidence="6" id="KW-0411">Iron-sulfur</keyword>
<dbReference type="SUPFAM" id="SSF52141">
    <property type="entry name" value="Uracil-DNA glycosylase-like"/>
    <property type="match status" value="1"/>
</dbReference>
<comment type="caution">
    <text evidence="11">The sequence shown here is derived from an EMBL/GenBank/DDBJ whole genome shotgun (WGS) entry which is preliminary data.</text>
</comment>
<evidence type="ECO:0000259" key="10">
    <source>
        <dbReference type="SMART" id="SM00986"/>
    </source>
</evidence>
<evidence type="ECO:0000256" key="8">
    <source>
        <dbReference type="ARBA" id="ARBA00023779"/>
    </source>
</evidence>
<dbReference type="SMART" id="SM00986">
    <property type="entry name" value="UDG"/>
    <property type="match status" value="1"/>
</dbReference>
<gene>
    <name evidence="11" type="ORF">HRbin22_02229</name>
</gene>
<evidence type="ECO:0000256" key="7">
    <source>
        <dbReference type="ARBA" id="ARBA00023204"/>
    </source>
</evidence>
<comment type="similarity">
    <text evidence="8">Belongs to the uracil-DNA glycosylase (UDG) superfamily. Type 5 (UDGb) family.</text>
</comment>
<dbReference type="EMBL" id="BEHY01000087">
    <property type="protein sequence ID" value="GBD09966.1"/>
    <property type="molecule type" value="Genomic_DNA"/>
</dbReference>
<dbReference type="InterPro" id="IPR051536">
    <property type="entry name" value="UDG_Type-4/5"/>
</dbReference>
<dbReference type="Gene3D" id="3.40.470.10">
    <property type="entry name" value="Uracil-DNA glycosylase-like domain"/>
    <property type="match status" value="1"/>
</dbReference>
<evidence type="ECO:0000256" key="9">
    <source>
        <dbReference type="ARBA" id="ARBA00023887"/>
    </source>
</evidence>
<evidence type="ECO:0000256" key="2">
    <source>
        <dbReference type="ARBA" id="ARBA00022723"/>
    </source>
</evidence>
<name>A0A2H5Y940_9CHLR</name>
<keyword evidence="1" id="KW-0004">4Fe-4S</keyword>
<protein>
    <recommendedName>
        <fullName evidence="9">Type-5 uracil-DNA glycosylase</fullName>
    </recommendedName>
</protein>
<evidence type="ECO:0000256" key="4">
    <source>
        <dbReference type="ARBA" id="ARBA00022801"/>
    </source>
</evidence>
<dbReference type="GO" id="GO:0033958">
    <property type="term" value="F:DNA-deoxyinosine glycosylase activity"/>
    <property type="evidence" value="ECO:0007669"/>
    <property type="project" value="InterPro"/>
</dbReference>
<organism evidence="11 12">
    <name type="scientific">Candidatus Thermoflexus japonica</name>
    <dbReference type="NCBI Taxonomy" id="2035417"/>
    <lineage>
        <taxon>Bacteria</taxon>
        <taxon>Bacillati</taxon>
        <taxon>Chloroflexota</taxon>
        <taxon>Thermoflexia</taxon>
        <taxon>Thermoflexales</taxon>
        <taxon>Thermoflexaceae</taxon>
        <taxon>Thermoflexus</taxon>
    </lineage>
</organism>